<feature type="region of interest" description="Disordered" evidence="1">
    <location>
        <begin position="51"/>
        <end position="118"/>
    </location>
</feature>
<dbReference type="STRING" id="4113.M1BKN9"/>
<reference evidence="4" key="1">
    <citation type="journal article" date="2011" name="Nature">
        <title>Genome sequence and analysis of the tuber crop potato.</title>
        <authorList>
            <consortium name="The Potato Genome Sequencing Consortium"/>
        </authorList>
    </citation>
    <scope>NUCLEOTIDE SEQUENCE [LARGE SCALE GENOMIC DNA]</scope>
    <source>
        <strain evidence="4">cv. DM1-3 516 R44</strain>
    </source>
</reference>
<dbReference type="HOGENOM" id="CLU_1172409_0_0_1"/>
<evidence type="ECO:0000256" key="2">
    <source>
        <dbReference type="SAM" id="SignalP"/>
    </source>
</evidence>
<name>M1BKN9_SOLTU</name>
<feature type="chain" id="PRO_5004012017" evidence="2">
    <location>
        <begin position="24"/>
        <end position="237"/>
    </location>
</feature>
<dbReference type="InParanoid" id="M1BKN9"/>
<dbReference type="Proteomes" id="UP000011115">
    <property type="component" value="Unassembled WGS sequence"/>
</dbReference>
<protein>
    <submittedName>
        <fullName evidence="3">Hydroxyproline-rich glycoprotein</fullName>
    </submittedName>
</protein>
<feature type="compositionally biased region" description="Pro residues" evidence="1">
    <location>
        <begin position="92"/>
        <end position="111"/>
    </location>
</feature>
<keyword evidence="2" id="KW-0732">Signal</keyword>
<keyword evidence="4" id="KW-1185">Reference proteome</keyword>
<dbReference type="EnsemblPlants" id="PGSC0003DMT400047392">
    <property type="protein sequence ID" value="PGSC0003DMT400047392"/>
    <property type="gene ID" value="PGSC0003DMG400018418"/>
</dbReference>
<sequence length="237" mass="26206">MLNCHRRRLCRCMMRASRQLSLSLPLLLLSSFSSTPLIKVRDLTNLSITLQSPLPEPRSTTPNPPRFSSLDSPVPEHFPPQQCPPTNNNLPPTTPANPPNFPPIYTPPQSQPPTYTTYATPLNPPPVNPQNQPSTHTPYVSLPINTYPQPTTTLINPSNPPPPIQSTPTVQTYPTQHIQGEHIASPYAQHVSPIYAMETHAFTNPISIKFQPECHDPGVPPRCDKAYSTPKSLIQAP</sequence>
<proteinExistence type="predicted"/>
<dbReference type="PaxDb" id="4113-PGSC0003DMT400047392"/>
<evidence type="ECO:0000256" key="1">
    <source>
        <dbReference type="SAM" id="MobiDB-lite"/>
    </source>
</evidence>
<accession>M1BKN9</accession>
<feature type="signal peptide" evidence="2">
    <location>
        <begin position="1"/>
        <end position="23"/>
    </location>
</feature>
<dbReference type="OMA" id="METHAFT"/>
<dbReference type="AlphaFoldDB" id="M1BKN9"/>
<dbReference type="Gramene" id="PGSC0003DMT400047392">
    <property type="protein sequence ID" value="PGSC0003DMT400047392"/>
    <property type="gene ID" value="PGSC0003DMG400018418"/>
</dbReference>
<evidence type="ECO:0000313" key="3">
    <source>
        <dbReference type="EnsemblPlants" id="PGSC0003DMT400047392"/>
    </source>
</evidence>
<dbReference type="PRINTS" id="PR01217">
    <property type="entry name" value="PRICHEXTENSN"/>
</dbReference>
<reference evidence="3" key="2">
    <citation type="submission" date="2015-06" db="UniProtKB">
        <authorList>
            <consortium name="EnsemblPlants"/>
        </authorList>
    </citation>
    <scope>IDENTIFICATION</scope>
    <source>
        <strain evidence="3">DM1-3 516 R44</strain>
    </source>
</reference>
<evidence type="ECO:0000313" key="4">
    <source>
        <dbReference type="Proteomes" id="UP000011115"/>
    </source>
</evidence>
<organism evidence="3 4">
    <name type="scientific">Solanum tuberosum</name>
    <name type="common">Potato</name>
    <dbReference type="NCBI Taxonomy" id="4113"/>
    <lineage>
        <taxon>Eukaryota</taxon>
        <taxon>Viridiplantae</taxon>
        <taxon>Streptophyta</taxon>
        <taxon>Embryophyta</taxon>
        <taxon>Tracheophyta</taxon>
        <taxon>Spermatophyta</taxon>
        <taxon>Magnoliopsida</taxon>
        <taxon>eudicotyledons</taxon>
        <taxon>Gunneridae</taxon>
        <taxon>Pentapetalae</taxon>
        <taxon>asterids</taxon>
        <taxon>lamiids</taxon>
        <taxon>Solanales</taxon>
        <taxon>Solanaceae</taxon>
        <taxon>Solanoideae</taxon>
        <taxon>Solaneae</taxon>
        <taxon>Solanum</taxon>
    </lineage>
</organism>